<dbReference type="SUPFAM" id="SSF53474">
    <property type="entry name" value="alpha/beta-Hydrolases"/>
    <property type="match status" value="1"/>
</dbReference>
<dbReference type="PANTHER" id="PTHR21661:SF35">
    <property type="entry name" value="EPOXIDE HYDROLASE"/>
    <property type="match status" value="1"/>
</dbReference>
<keyword evidence="6" id="KW-1185">Reference proteome</keyword>
<dbReference type="EMBL" id="OZ037950">
    <property type="protein sequence ID" value="CAL1713453.1"/>
    <property type="molecule type" value="Genomic_DNA"/>
</dbReference>
<accession>A0ABP1E243</accession>
<evidence type="ECO:0000256" key="3">
    <source>
        <dbReference type="ARBA" id="ARBA00022801"/>
    </source>
</evidence>
<feature type="domain" description="Epoxide hydrolase N-terminal" evidence="4">
    <location>
        <begin position="5"/>
        <end position="106"/>
    </location>
</feature>
<organism evidence="5 6">
    <name type="scientific">Somion occarium</name>
    <dbReference type="NCBI Taxonomy" id="3059160"/>
    <lineage>
        <taxon>Eukaryota</taxon>
        <taxon>Fungi</taxon>
        <taxon>Dikarya</taxon>
        <taxon>Basidiomycota</taxon>
        <taxon>Agaricomycotina</taxon>
        <taxon>Agaricomycetes</taxon>
        <taxon>Polyporales</taxon>
        <taxon>Cerrenaceae</taxon>
        <taxon>Somion</taxon>
    </lineage>
</organism>
<dbReference type="InterPro" id="IPR000639">
    <property type="entry name" value="Epox_hydrolase-like"/>
</dbReference>
<evidence type="ECO:0000256" key="1">
    <source>
        <dbReference type="ARBA" id="ARBA00010088"/>
    </source>
</evidence>
<comment type="similarity">
    <text evidence="1">Belongs to the peptidase S33 family.</text>
</comment>
<evidence type="ECO:0000256" key="2">
    <source>
        <dbReference type="ARBA" id="ARBA00022797"/>
    </source>
</evidence>
<gene>
    <name evidence="5" type="ORF">GFSPODELE1_LOCUS9311</name>
</gene>
<proteinExistence type="inferred from homology"/>
<dbReference type="Gene3D" id="3.40.50.1820">
    <property type="entry name" value="alpha/beta hydrolase"/>
    <property type="match status" value="1"/>
</dbReference>
<dbReference type="InterPro" id="IPR016292">
    <property type="entry name" value="Epoxide_hydrolase"/>
</dbReference>
<keyword evidence="3" id="KW-0378">Hydrolase</keyword>
<dbReference type="InterPro" id="IPR010497">
    <property type="entry name" value="Epoxide_hydro_N"/>
</dbReference>
<dbReference type="PRINTS" id="PR00412">
    <property type="entry name" value="EPOXHYDRLASE"/>
</dbReference>
<dbReference type="Proteomes" id="UP001497453">
    <property type="component" value="Chromosome 7"/>
</dbReference>
<sequence>MTEVPFALAIPDADLDILHKKLEVTRLPDELEDARWDYGVPLDDIKRLVARWKDGFDWRASEAAINAIPQFTRDIDVEGHDTLNIHYIHQRSALDNAIPLLFVHGCKCSTYLVLYRTDYVAYNVGPGHFMEVSKLLPLLTAVSPDHPSFHVVAISLPGFGFSEAPKKKGFAITQHAEVGHKLMLALGYNEYVAEGEDLGHVVTKRIVQHYGGEHAKAWHSNCVFTGPPSFTSTPGQFLKFLVTPFSERERKDLERAALFRSKGSGYFEEQTTCPQTLGYSLADSPVGLLAWIYEQLVTWTDNYPWTDDEVLTWISLYWFSRPGPAASVRIYYEVAAAGDFMNTQWVSVPVGFSYFPKELICVPKLWCRAVGNVVLESEHESGGHFAAHERPKELADDLKKMFGIGGPAFGVVAGKSGYTTA</sequence>
<name>A0ABP1E243_9APHY</name>
<dbReference type="Pfam" id="PF06441">
    <property type="entry name" value="EHN"/>
    <property type="match status" value="1"/>
</dbReference>
<evidence type="ECO:0000313" key="6">
    <source>
        <dbReference type="Proteomes" id="UP001497453"/>
    </source>
</evidence>
<keyword evidence="2" id="KW-0058">Aromatic hydrocarbons catabolism</keyword>
<protein>
    <recommendedName>
        <fullName evidence="4">Epoxide hydrolase N-terminal domain-containing protein</fullName>
    </recommendedName>
</protein>
<evidence type="ECO:0000313" key="5">
    <source>
        <dbReference type="EMBL" id="CAL1713453.1"/>
    </source>
</evidence>
<reference evidence="6" key="1">
    <citation type="submission" date="2024-04" db="EMBL/GenBank/DDBJ databases">
        <authorList>
            <person name="Shaw F."/>
            <person name="Minotto A."/>
        </authorList>
    </citation>
    <scope>NUCLEOTIDE SEQUENCE [LARGE SCALE GENOMIC DNA]</scope>
</reference>
<dbReference type="PANTHER" id="PTHR21661">
    <property type="entry name" value="EPOXIDE HYDROLASE 1-RELATED"/>
    <property type="match status" value="1"/>
</dbReference>
<dbReference type="PIRSF" id="PIRSF001112">
    <property type="entry name" value="Epoxide_hydrolase"/>
    <property type="match status" value="1"/>
</dbReference>
<dbReference type="InterPro" id="IPR029058">
    <property type="entry name" value="AB_hydrolase_fold"/>
</dbReference>
<evidence type="ECO:0000259" key="4">
    <source>
        <dbReference type="Pfam" id="PF06441"/>
    </source>
</evidence>